<accession>A0A9X2G5R1</accession>
<dbReference type="RefSeq" id="WP_253620199.1">
    <property type="nucleotide sequence ID" value="NZ_JAMZDE010000008.1"/>
</dbReference>
<reference evidence="2" key="1">
    <citation type="submission" date="2022-06" db="EMBL/GenBank/DDBJ databases">
        <title>Idiomarina rhizosphaerae M1R2S28.</title>
        <authorList>
            <person name="Sun J.-Q."/>
            <person name="Li L.-F."/>
        </authorList>
    </citation>
    <scope>NUCLEOTIDE SEQUENCE</scope>
    <source>
        <strain evidence="2">M1R2S28</strain>
    </source>
</reference>
<evidence type="ECO:0000313" key="2">
    <source>
        <dbReference type="EMBL" id="MCP1340353.1"/>
    </source>
</evidence>
<evidence type="ECO:0000313" key="3">
    <source>
        <dbReference type="Proteomes" id="UP001139474"/>
    </source>
</evidence>
<name>A0A9X2G5R1_9GAMM</name>
<keyword evidence="1" id="KW-1133">Transmembrane helix</keyword>
<keyword evidence="1" id="KW-0812">Transmembrane</keyword>
<keyword evidence="3" id="KW-1185">Reference proteome</keyword>
<comment type="caution">
    <text evidence="2">The sequence shown here is derived from an EMBL/GenBank/DDBJ whole genome shotgun (WGS) entry which is preliminary data.</text>
</comment>
<gene>
    <name evidence="2" type="ORF">NJR55_12210</name>
</gene>
<feature type="transmembrane region" description="Helical" evidence="1">
    <location>
        <begin position="79"/>
        <end position="99"/>
    </location>
</feature>
<dbReference type="EMBL" id="JAMZDE010000008">
    <property type="protein sequence ID" value="MCP1340353.1"/>
    <property type="molecule type" value="Genomic_DNA"/>
</dbReference>
<sequence>MSCDHHFVAHHVCEYIEGSLSFTLKARYEAALRQCSHCREIHDQALALSRIPELWQQQEVPRWNRARHAMQPPRQHGQWLSWSALVASCFAVFLVLAQLEISTADGLRISFGGGMDEALLRRVVSEQIQQDGLVWQKAQAAQVETLLSEYAERQAIATEVMLAQWRKNTRSERRQDMQQLLSGWQSLNYQEQLMLNEQISYLASSQEENNMYLNALMESTLYSPKSFPWR</sequence>
<proteinExistence type="predicted"/>
<evidence type="ECO:0000256" key="1">
    <source>
        <dbReference type="SAM" id="Phobius"/>
    </source>
</evidence>
<protein>
    <recommendedName>
        <fullName evidence="4">Zinc-finger domain-containing protein</fullName>
    </recommendedName>
</protein>
<evidence type="ECO:0008006" key="4">
    <source>
        <dbReference type="Google" id="ProtNLM"/>
    </source>
</evidence>
<keyword evidence="1" id="KW-0472">Membrane</keyword>
<dbReference type="Proteomes" id="UP001139474">
    <property type="component" value="Unassembled WGS sequence"/>
</dbReference>
<dbReference type="AlphaFoldDB" id="A0A9X2G5R1"/>
<organism evidence="2 3">
    <name type="scientific">Idiomarina rhizosphaerae</name>
    <dbReference type="NCBI Taxonomy" id="2961572"/>
    <lineage>
        <taxon>Bacteria</taxon>
        <taxon>Pseudomonadati</taxon>
        <taxon>Pseudomonadota</taxon>
        <taxon>Gammaproteobacteria</taxon>
        <taxon>Alteromonadales</taxon>
        <taxon>Idiomarinaceae</taxon>
        <taxon>Idiomarina</taxon>
    </lineage>
</organism>